<dbReference type="Proteomes" id="UP000005824">
    <property type="component" value="Unassembled WGS sequence"/>
</dbReference>
<evidence type="ECO:0000313" key="2">
    <source>
        <dbReference type="Proteomes" id="UP000005824"/>
    </source>
</evidence>
<organism evidence="1 2">
    <name type="scientific">Chthoniobacter flavus Ellin428</name>
    <dbReference type="NCBI Taxonomy" id="497964"/>
    <lineage>
        <taxon>Bacteria</taxon>
        <taxon>Pseudomonadati</taxon>
        <taxon>Verrucomicrobiota</taxon>
        <taxon>Spartobacteria</taxon>
        <taxon>Chthoniobacterales</taxon>
        <taxon>Chthoniobacteraceae</taxon>
        <taxon>Chthoniobacter</taxon>
    </lineage>
</organism>
<dbReference type="InParanoid" id="B4CWN7"/>
<gene>
    <name evidence="1" type="ORF">CfE428DRAFT_1075</name>
</gene>
<sequence>MTELTVILAILSVLGHALAIFWPRKPLKERLDENGFPILWCNNDEKQKNVACVWDDVTEHPVVAAHGDVAHRRSA</sequence>
<proteinExistence type="predicted"/>
<reference evidence="1 2" key="1">
    <citation type="journal article" date="2011" name="J. Bacteriol.">
        <title>Genome sequence of Chthoniobacter flavus Ellin428, an aerobic heterotrophic soil bacterium.</title>
        <authorList>
            <person name="Kant R."/>
            <person name="van Passel M.W."/>
            <person name="Palva A."/>
            <person name="Lucas S."/>
            <person name="Lapidus A."/>
            <person name="Glavina Del Rio T."/>
            <person name="Dalin E."/>
            <person name="Tice H."/>
            <person name="Bruce D."/>
            <person name="Goodwin L."/>
            <person name="Pitluck S."/>
            <person name="Larimer F.W."/>
            <person name="Land M.L."/>
            <person name="Hauser L."/>
            <person name="Sangwan P."/>
            <person name="de Vos W.M."/>
            <person name="Janssen P.H."/>
            <person name="Smidt H."/>
        </authorList>
    </citation>
    <scope>NUCLEOTIDE SEQUENCE [LARGE SCALE GENOMIC DNA]</scope>
    <source>
        <strain evidence="1 2">Ellin428</strain>
    </source>
</reference>
<keyword evidence="2" id="KW-1185">Reference proteome</keyword>
<name>B4CWN7_9BACT</name>
<comment type="caution">
    <text evidence="1">The sequence shown here is derived from an EMBL/GenBank/DDBJ whole genome shotgun (WGS) entry which is preliminary data.</text>
</comment>
<dbReference type="AlphaFoldDB" id="B4CWN7"/>
<dbReference type="RefSeq" id="WP_006978401.1">
    <property type="nucleotide sequence ID" value="NZ_ABVL01000002.1"/>
</dbReference>
<accession>B4CWN7</accession>
<protein>
    <submittedName>
        <fullName evidence="1">Uncharacterized protein</fullName>
    </submittedName>
</protein>
<dbReference type="STRING" id="497964.CfE428DRAFT_1075"/>
<evidence type="ECO:0000313" key="1">
    <source>
        <dbReference type="EMBL" id="EDY21829.1"/>
    </source>
</evidence>
<dbReference type="EMBL" id="ABVL01000002">
    <property type="protein sequence ID" value="EDY21829.1"/>
    <property type="molecule type" value="Genomic_DNA"/>
</dbReference>